<accession>A0ACC1NX98</accession>
<sequence length="266" mass="29714">MDRLHVLTDEERKATLSQRLVDQCHIVVHPLLDLGTFNPDIVSSLPLLDRSVMRGELVNQAEAIFYGRNSFLVWWDALQEFLSPRNGLSTDKLVRRVIVRYSLQELQASRRKLATELQHLFRLTHADSITIDITGGGTPDGSDFATQMVLRDIAAIVQQLIFYFGPRFVIGRSLGEWPGVHDVKWISFRSYWQLPVPSARDRMKSGEASFEETMQLQIESWIQAAKRPELTAPLCGVSGADSPLLGCGTDALTDGISLAVLAPELA</sequence>
<gene>
    <name evidence="1" type="ORF">NQ176_g650</name>
</gene>
<organism evidence="1 2">
    <name type="scientific">Zarea fungicola</name>
    <dbReference type="NCBI Taxonomy" id="93591"/>
    <lineage>
        <taxon>Eukaryota</taxon>
        <taxon>Fungi</taxon>
        <taxon>Dikarya</taxon>
        <taxon>Ascomycota</taxon>
        <taxon>Pezizomycotina</taxon>
        <taxon>Sordariomycetes</taxon>
        <taxon>Hypocreomycetidae</taxon>
        <taxon>Hypocreales</taxon>
        <taxon>Cordycipitaceae</taxon>
        <taxon>Zarea</taxon>
    </lineage>
</organism>
<protein>
    <submittedName>
        <fullName evidence="1">Uncharacterized protein</fullName>
    </submittedName>
</protein>
<reference evidence="1" key="1">
    <citation type="submission" date="2022-08" db="EMBL/GenBank/DDBJ databases">
        <title>Genome Sequence of Lecanicillium fungicola.</title>
        <authorList>
            <person name="Buettner E."/>
        </authorList>
    </citation>
    <scope>NUCLEOTIDE SEQUENCE</scope>
    <source>
        <strain evidence="1">Babe33</strain>
    </source>
</reference>
<dbReference type="EMBL" id="JANJQO010000027">
    <property type="protein sequence ID" value="KAJ2983491.1"/>
    <property type="molecule type" value="Genomic_DNA"/>
</dbReference>
<dbReference type="Proteomes" id="UP001143910">
    <property type="component" value="Unassembled WGS sequence"/>
</dbReference>
<comment type="caution">
    <text evidence="1">The sequence shown here is derived from an EMBL/GenBank/DDBJ whole genome shotgun (WGS) entry which is preliminary data.</text>
</comment>
<proteinExistence type="predicted"/>
<evidence type="ECO:0000313" key="1">
    <source>
        <dbReference type="EMBL" id="KAJ2983491.1"/>
    </source>
</evidence>
<keyword evidence="2" id="KW-1185">Reference proteome</keyword>
<name>A0ACC1NX98_9HYPO</name>
<evidence type="ECO:0000313" key="2">
    <source>
        <dbReference type="Proteomes" id="UP001143910"/>
    </source>
</evidence>